<protein>
    <submittedName>
        <fullName evidence="1">Uncharacterized protein</fullName>
    </submittedName>
</protein>
<name>A0A391NPB1_9EUKA</name>
<evidence type="ECO:0000313" key="2">
    <source>
        <dbReference type="Proteomes" id="UP000265618"/>
    </source>
</evidence>
<proteinExistence type="predicted"/>
<keyword evidence="2" id="KW-1185">Reference proteome</keyword>
<accession>A0A391NPB1</accession>
<comment type="caution">
    <text evidence="1">The sequence shown here is derived from an EMBL/GenBank/DDBJ whole genome shotgun (WGS) entry which is preliminary data.</text>
</comment>
<evidence type="ECO:0000313" key="1">
    <source>
        <dbReference type="EMBL" id="GCA63464.1"/>
    </source>
</evidence>
<sequence>MSPFNTWEWSLVTRRLTHTGNCPRSLEYSTGTVVSDIYHVYPTPHPWHLQYFNGEWHVEPDPWDPFRGTVSRDYRQRGVPLLRHQTLEITECSEDDYFQPPMCWLRDYVSLDRVPLEPLPLSPSDRGEVAVECMVLLDPTTLLLVHSTCTLLVDIDPHFLSPVCHTSMVGSGAWVEE</sequence>
<reference evidence="1 2" key="1">
    <citation type="journal article" date="2018" name="PLoS ONE">
        <title>The draft genome of Kipferlia bialata reveals reductive genome evolution in fornicate parasites.</title>
        <authorList>
            <person name="Tanifuji G."/>
            <person name="Takabayashi S."/>
            <person name="Kume K."/>
            <person name="Takagi M."/>
            <person name="Nakayama T."/>
            <person name="Kamikawa R."/>
            <person name="Inagaki Y."/>
            <person name="Hashimoto T."/>
        </authorList>
    </citation>
    <scope>NUCLEOTIDE SEQUENCE [LARGE SCALE GENOMIC DNA]</scope>
    <source>
        <strain evidence="1">NY0173</strain>
    </source>
</reference>
<dbReference type="Proteomes" id="UP000265618">
    <property type="component" value="Unassembled WGS sequence"/>
</dbReference>
<dbReference type="AlphaFoldDB" id="A0A391NPB1"/>
<dbReference type="EMBL" id="BDIP01003619">
    <property type="protein sequence ID" value="GCA63464.1"/>
    <property type="molecule type" value="Genomic_DNA"/>
</dbReference>
<organism evidence="1 2">
    <name type="scientific">Kipferlia bialata</name>
    <dbReference type="NCBI Taxonomy" id="797122"/>
    <lineage>
        <taxon>Eukaryota</taxon>
        <taxon>Metamonada</taxon>
        <taxon>Carpediemonas-like organisms</taxon>
        <taxon>Kipferlia</taxon>
    </lineage>
</organism>
<gene>
    <name evidence="1" type="ORF">KIPB_010071</name>
</gene>